<dbReference type="InterPro" id="IPR003741">
    <property type="entry name" value="LUD_dom"/>
</dbReference>
<dbReference type="InterPro" id="IPR037171">
    <property type="entry name" value="NagB/RpiA_transferase-like"/>
</dbReference>
<dbReference type="EMBL" id="LQBL01000022">
    <property type="protein sequence ID" value="KUG55605.1"/>
    <property type="molecule type" value="Genomic_DNA"/>
</dbReference>
<feature type="domain" description="LUD" evidence="1">
    <location>
        <begin position="114"/>
        <end position="214"/>
    </location>
</feature>
<dbReference type="Pfam" id="PF02589">
    <property type="entry name" value="LUD_dom"/>
    <property type="match status" value="1"/>
</dbReference>
<comment type="caution">
    <text evidence="2">The sequence shown here is derived from an EMBL/GenBank/DDBJ whole genome shotgun (WGS) entry which is preliminary data.</text>
</comment>
<dbReference type="InterPro" id="IPR024185">
    <property type="entry name" value="FTHF_cligase-like_sf"/>
</dbReference>
<evidence type="ECO:0000313" key="2">
    <source>
        <dbReference type="EMBL" id="KUG55605.1"/>
    </source>
</evidence>
<gene>
    <name evidence="2" type="ORF">AVL62_04630</name>
</gene>
<name>A0A0W8I8G5_9MICO</name>
<dbReference type="OrthoDB" id="9794187at2"/>
<dbReference type="STRING" id="767452.AVL62_04630"/>
<evidence type="ECO:0000259" key="1">
    <source>
        <dbReference type="Pfam" id="PF02589"/>
    </source>
</evidence>
<dbReference type="Gene3D" id="3.40.50.10420">
    <property type="entry name" value="NagB/RpiA/CoA transferase-like"/>
    <property type="match status" value="1"/>
</dbReference>
<organism evidence="2 3">
    <name type="scientific">Serinicoccus chungangensis</name>
    <dbReference type="NCBI Taxonomy" id="767452"/>
    <lineage>
        <taxon>Bacteria</taxon>
        <taxon>Bacillati</taxon>
        <taxon>Actinomycetota</taxon>
        <taxon>Actinomycetes</taxon>
        <taxon>Micrococcales</taxon>
        <taxon>Ornithinimicrobiaceae</taxon>
        <taxon>Serinicoccus</taxon>
    </lineage>
</organism>
<reference evidence="2 3" key="1">
    <citation type="submission" date="2015-12" db="EMBL/GenBank/DDBJ databases">
        <title>Serinicoccus chungangenesis strain CD08_5 genome sequencing and assembly.</title>
        <authorList>
            <person name="Chander A.M."/>
            <person name="Kaur G."/>
            <person name="Nair G.R."/>
            <person name="Dhawan D.K."/>
            <person name="Kochhar R.K."/>
            <person name="Mayilraj S."/>
            <person name="Bhadada S.K."/>
        </authorList>
    </citation>
    <scope>NUCLEOTIDE SEQUENCE [LARGE SCALE GENOMIC DNA]</scope>
    <source>
        <strain evidence="2 3">CD08_5</strain>
    </source>
</reference>
<dbReference type="PANTHER" id="PTHR43682">
    <property type="entry name" value="LACTATE UTILIZATION PROTEIN C"/>
    <property type="match status" value="1"/>
</dbReference>
<dbReference type="Proteomes" id="UP000054837">
    <property type="component" value="Unassembled WGS sequence"/>
</dbReference>
<evidence type="ECO:0000313" key="3">
    <source>
        <dbReference type="Proteomes" id="UP000054837"/>
    </source>
</evidence>
<dbReference type="SUPFAM" id="SSF100950">
    <property type="entry name" value="NagB/RpiA/CoA transferase-like"/>
    <property type="match status" value="1"/>
</dbReference>
<proteinExistence type="predicted"/>
<dbReference type="RefSeq" id="WP_058890713.1">
    <property type="nucleotide sequence ID" value="NZ_LQBL01000022.1"/>
</dbReference>
<protein>
    <submittedName>
        <fullName evidence="2">Lactate utilization protein C</fullName>
    </submittedName>
</protein>
<dbReference type="AlphaFoldDB" id="A0A0W8I8G5"/>
<dbReference type="PANTHER" id="PTHR43682:SF1">
    <property type="entry name" value="LACTATE UTILIZATION PROTEIN C"/>
    <property type="match status" value="1"/>
</dbReference>
<accession>A0A0W8I8G5</accession>
<keyword evidence="3" id="KW-1185">Reference proteome</keyword>
<sequence>MSSREEILARLRLATADVTSRPGERGPVPVIAASAAAAQDTLELFVATVTDYRASVVRCTPQQVGAEVAAALVRARAHTVLIPPGLDTSWVARARDAGLRLRTDEVEDGGPLTAHELDGIDAVVTGARVAVATTGTIVLDHAPDQGRRALTLVPDQHVCVVRADQVVHDVPDAVALLDPARPLTWVSGPSATSDIELDRVEGVHGPRTLDVIVVC</sequence>